<dbReference type="SUPFAM" id="SSF50685">
    <property type="entry name" value="Barwin-like endoglucanases"/>
    <property type="match status" value="1"/>
</dbReference>
<evidence type="ECO:0000256" key="4">
    <source>
        <dbReference type="SAM" id="SignalP"/>
    </source>
</evidence>
<dbReference type="InterPro" id="IPR010829">
    <property type="entry name" value="Cerato-platanin"/>
</dbReference>
<evidence type="ECO:0000256" key="3">
    <source>
        <dbReference type="ARBA" id="ARBA00022525"/>
    </source>
</evidence>
<dbReference type="Pfam" id="PF07249">
    <property type="entry name" value="Cerato-platanin"/>
    <property type="match status" value="1"/>
</dbReference>
<comment type="subcellular location">
    <subcellularLocation>
        <location evidence="1">Secreted</location>
    </subcellularLocation>
</comment>
<dbReference type="AlphaFoldDB" id="A0A0D0AV96"/>
<keyword evidence="4" id="KW-0732">Signal</keyword>
<evidence type="ECO:0000313" key="5">
    <source>
        <dbReference type="EMBL" id="KIK45581.1"/>
    </source>
</evidence>
<feature type="signal peptide" evidence="4">
    <location>
        <begin position="1"/>
        <end position="19"/>
    </location>
</feature>
<evidence type="ECO:0000313" key="6">
    <source>
        <dbReference type="Proteomes" id="UP000054485"/>
    </source>
</evidence>
<dbReference type="Proteomes" id="UP000054485">
    <property type="component" value="Unassembled WGS sequence"/>
</dbReference>
<dbReference type="InParanoid" id="A0A0D0AV96"/>
<gene>
    <name evidence="5" type="ORF">CY34DRAFT_506951</name>
</gene>
<proteinExistence type="inferred from homology"/>
<keyword evidence="6" id="KW-1185">Reference proteome</keyword>
<accession>A0A0D0AV96</accession>
<sequence>MKFTLVVALLSAFALPALGDPAYVTWDPAYSDPTASLATVSCSDGKNGLLTKGYTTFDSIPSFPNIGGVPGGVWNSTICGTCWGLKYTTPSGHQTTVYITAVDNSYTFNVSPHTFDTLTDGTGFEAGKVKVRAVRVSPSKCGMPM</sequence>
<protein>
    <recommendedName>
        <fullName evidence="7">Cerato-platanin</fullName>
    </recommendedName>
</protein>
<dbReference type="GO" id="GO:0005576">
    <property type="term" value="C:extracellular region"/>
    <property type="evidence" value="ECO:0007669"/>
    <property type="project" value="UniProtKB-SubCell"/>
</dbReference>
<dbReference type="HOGENOM" id="CLU_111635_0_0_1"/>
<reference evidence="5 6" key="1">
    <citation type="submission" date="2014-04" db="EMBL/GenBank/DDBJ databases">
        <authorList>
            <consortium name="DOE Joint Genome Institute"/>
            <person name="Kuo A."/>
            <person name="Ruytinx J."/>
            <person name="Rineau F."/>
            <person name="Colpaert J."/>
            <person name="Kohler A."/>
            <person name="Nagy L.G."/>
            <person name="Floudas D."/>
            <person name="Copeland A."/>
            <person name="Barry K.W."/>
            <person name="Cichocki N."/>
            <person name="Veneault-Fourrey C."/>
            <person name="LaButti K."/>
            <person name="Lindquist E.A."/>
            <person name="Lipzen A."/>
            <person name="Lundell T."/>
            <person name="Morin E."/>
            <person name="Murat C."/>
            <person name="Sun H."/>
            <person name="Tunlid A."/>
            <person name="Henrissat B."/>
            <person name="Grigoriev I.V."/>
            <person name="Hibbett D.S."/>
            <person name="Martin F."/>
            <person name="Nordberg H.P."/>
            <person name="Cantor M.N."/>
            <person name="Hua S.X."/>
        </authorList>
    </citation>
    <scope>NUCLEOTIDE SEQUENCE [LARGE SCALE GENOMIC DNA]</scope>
    <source>
        <strain evidence="5 6">UH-Slu-Lm8-n1</strain>
    </source>
</reference>
<dbReference type="OrthoDB" id="4898945at2759"/>
<dbReference type="InterPro" id="IPR036908">
    <property type="entry name" value="RlpA-like_sf"/>
</dbReference>
<feature type="chain" id="PRO_5002207715" description="Cerato-platanin" evidence="4">
    <location>
        <begin position="20"/>
        <end position="145"/>
    </location>
</feature>
<dbReference type="CDD" id="cd22778">
    <property type="entry name" value="DPBB_CEPL-like"/>
    <property type="match status" value="1"/>
</dbReference>
<comment type="similarity">
    <text evidence="2">Belongs to the cerato-platanin family.</text>
</comment>
<evidence type="ECO:0008006" key="7">
    <source>
        <dbReference type="Google" id="ProtNLM"/>
    </source>
</evidence>
<organism evidence="5 6">
    <name type="scientific">Suillus luteus UH-Slu-Lm8-n1</name>
    <dbReference type="NCBI Taxonomy" id="930992"/>
    <lineage>
        <taxon>Eukaryota</taxon>
        <taxon>Fungi</taxon>
        <taxon>Dikarya</taxon>
        <taxon>Basidiomycota</taxon>
        <taxon>Agaricomycotina</taxon>
        <taxon>Agaricomycetes</taxon>
        <taxon>Agaricomycetidae</taxon>
        <taxon>Boletales</taxon>
        <taxon>Suillineae</taxon>
        <taxon>Suillaceae</taxon>
        <taxon>Suillus</taxon>
    </lineage>
</organism>
<reference evidence="6" key="2">
    <citation type="submission" date="2015-01" db="EMBL/GenBank/DDBJ databases">
        <title>Evolutionary Origins and Diversification of the Mycorrhizal Mutualists.</title>
        <authorList>
            <consortium name="DOE Joint Genome Institute"/>
            <consortium name="Mycorrhizal Genomics Consortium"/>
            <person name="Kohler A."/>
            <person name="Kuo A."/>
            <person name="Nagy L.G."/>
            <person name="Floudas D."/>
            <person name="Copeland A."/>
            <person name="Barry K.W."/>
            <person name="Cichocki N."/>
            <person name="Veneault-Fourrey C."/>
            <person name="LaButti K."/>
            <person name="Lindquist E.A."/>
            <person name="Lipzen A."/>
            <person name="Lundell T."/>
            <person name="Morin E."/>
            <person name="Murat C."/>
            <person name="Riley R."/>
            <person name="Ohm R."/>
            <person name="Sun H."/>
            <person name="Tunlid A."/>
            <person name="Henrissat B."/>
            <person name="Grigoriev I.V."/>
            <person name="Hibbett D.S."/>
            <person name="Martin F."/>
        </authorList>
    </citation>
    <scope>NUCLEOTIDE SEQUENCE [LARGE SCALE GENOMIC DNA]</scope>
    <source>
        <strain evidence="6">UH-Slu-Lm8-n1</strain>
    </source>
</reference>
<evidence type="ECO:0000256" key="1">
    <source>
        <dbReference type="ARBA" id="ARBA00004613"/>
    </source>
</evidence>
<dbReference type="EMBL" id="KN835170">
    <property type="protein sequence ID" value="KIK45581.1"/>
    <property type="molecule type" value="Genomic_DNA"/>
</dbReference>
<keyword evidence="3" id="KW-0964">Secreted</keyword>
<dbReference type="Gene3D" id="2.40.40.10">
    <property type="entry name" value="RlpA-like domain"/>
    <property type="match status" value="1"/>
</dbReference>
<evidence type="ECO:0000256" key="2">
    <source>
        <dbReference type="ARBA" id="ARBA00010421"/>
    </source>
</evidence>
<name>A0A0D0AV96_9AGAM</name>